<organism evidence="2 3">
    <name type="scientific">Gonapodya prolifera (strain JEL478)</name>
    <name type="common">Monoblepharis prolifera</name>
    <dbReference type="NCBI Taxonomy" id="1344416"/>
    <lineage>
        <taxon>Eukaryota</taxon>
        <taxon>Fungi</taxon>
        <taxon>Fungi incertae sedis</taxon>
        <taxon>Chytridiomycota</taxon>
        <taxon>Chytridiomycota incertae sedis</taxon>
        <taxon>Monoblepharidomycetes</taxon>
        <taxon>Monoblepharidales</taxon>
        <taxon>Gonapodyaceae</taxon>
        <taxon>Gonapodya</taxon>
    </lineage>
</organism>
<keyword evidence="3" id="KW-1185">Reference proteome</keyword>
<evidence type="ECO:0000313" key="3">
    <source>
        <dbReference type="Proteomes" id="UP000070544"/>
    </source>
</evidence>
<accession>A0A139AI56</accession>
<evidence type="ECO:0000256" key="1">
    <source>
        <dbReference type="SAM" id="MobiDB-lite"/>
    </source>
</evidence>
<feature type="region of interest" description="Disordered" evidence="1">
    <location>
        <begin position="171"/>
        <end position="235"/>
    </location>
</feature>
<feature type="compositionally biased region" description="Acidic residues" evidence="1">
    <location>
        <begin position="180"/>
        <end position="192"/>
    </location>
</feature>
<evidence type="ECO:0000313" key="2">
    <source>
        <dbReference type="EMBL" id="KXS16492.1"/>
    </source>
</evidence>
<dbReference type="AlphaFoldDB" id="A0A139AI56"/>
<dbReference type="Proteomes" id="UP000070544">
    <property type="component" value="Unassembled WGS sequence"/>
</dbReference>
<name>A0A139AI56_GONPJ</name>
<sequence>METRENGYKLRIIDFYKNFWNAQSKELDIYPDHRTKAINQGKHDLQQLLFSNDPEPNPMFIPDKSAEPREIAIHRKVLGVLFASDLGKALAMFCLPTQDIAASFSSAAPAIGEARGGIFAQRRRKVVARADRLYGALVAASWWRKLNCDNTVFKSALCDLHFLVEEIFGSKSESGGSWNDDNDEYCPGDNEDDGPHDHVEDDDKDRNEAADEDENKASIRKMTSEGAGGLMRTNQAVRMKARTMTTRATTRARIFNLTVTMRTGVA</sequence>
<gene>
    <name evidence="2" type="ORF">M427DRAFT_31208</name>
</gene>
<proteinExistence type="predicted"/>
<reference evidence="2 3" key="1">
    <citation type="journal article" date="2015" name="Genome Biol. Evol.">
        <title>Phylogenomic analyses indicate that early fungi evolved digesting cell walls of algal ancestors of land plants.</title>
        <authorList>
            <person name="Chang Y."/>
            <person name="Wang S."/>
            <person name="Sekimoto S."/>
            <person name="Aerts A.L."/>
            <person name="Choi C."/>
            <person name="Clum A."/>
            <person name="LaButti K.M."/>
            <person name="Lindquist E.A."/>
            <person name="Yee Ngan C."/>
            <person name="Ohm R.A."/>
            <person name="Salamov A.A."/>
            <person name="Grigoriev I.V."/>
            <person name="Spatafora J.W."/>
            <person name="Berbee M.L."/>
        </authorList>
    </citation>
    <scope>NUCLEOTIDE SEQUENCE [LARGE SCALE GENOMIC DNA]</scope>
    <source>
        <strain evidence="2 3">JEL478</strain>
    </source>
</reference>
<dbReference type="EMBL" id="KQ965752">
    <property type="protein sequence ID" value="KXS16492.1"/>
    <property type="molecule type" value="Genomic_DNA"/>
</dbReference>
<protein>
    <submittedName>
        <fullName evidence="2">Uncharacterized protein</fullName>
    </submittedName>
</protein>
<feature type="compositionally biased region" description="Basic and acidic residues" evidence="1">
    <location>
        <begin position="193"/>
        <end position="209"/>
    </location>
</feature>